<gene>
    <name evidence="2" type="ORF">M076_2030</name>
    <name evidence="1" type="ORF">M076_2033</name>
</gene>
<name>A0A015ZK60_BACFG</name>
<evidence type="ECO:0000313" key="2">
    <source>
        <dbReference type="EMBL" id="EXZ44792.1"/>
    </source>
</evidence>
<accession>A0A015ZK60</accession>
<sequence length="39" mass="4432">MPPRNPVQAAMVYLKGKISSIQNFDFTLIDNLMFCSIID</sequence>
<protein>
    <submittedName>
        <fullName evidence="2">Uncharacterized protein</fullName>
    </submittedName>
</protein>
<comment type="caution">
    <text evidence="2">The sequence shown here is derived from an EMBL/GenBank/DDBJ whole genome shotgun (WGS) entry which is preliminary data.</text>
</comment>
<evidence type="ECO:0000313" key="3">
    <source>
        <dbReference type="Proteomes" id="UP000022272"/>
    </source>
</evidence>
<dbReference type="Proteomes" id="UP000022272">
    <property type="component" value="Unassembled WGS sequence"/>
</dbReference>
<proteinExistence type="predicted"/>
<dbReference type="EMBL" id="JGDM01000048">
    <property type="protein sequence ID" value="EXZ44792.1"/>
    <property type="molecule type" value="Genomic_DNA"/>
</dbReference>
<organism evidence="2 3">
    <name type="scientific">Bacteroides fragilis str. 2-F-2 #4</name>
    <dbReference type="NCBI Taxonomy" id="1339280"/>
    <lineage>
        <taxon>Bacteria</taxon>
        <taxon>Pseudomonadati</taxon>
        <taxon>Bacteroidota</taxon>
        <taxon>Bacteroidia</taxon>
        <taxon>Bacteroidales</taxon>
        <taxon>Bacteroidaceae</taxon>
        <taxon>Bacteroides</taxon>
    </lineage>
</organism>
<evidence type="ECO:0000313" key="1">
    <source>
        <dbReference type="EMBL" id="EXZ44763.1"/>
    </source>
</evidence>
<dbReference type="EMBL" id="JGDM01000049">
    <property type="protein sequence ID" value="EXZ44763.1"/>
    <property type="molecule type" value="Genomic_DNA"/>
</dbReference>
<reference evidence="2 3" key="1">
    <citation type="submission" date="2014-02" db="EMBL/GenBank/DDBJ databases">
        <authorList>
            <person name="Sears C."/>
            <person name="Carroll K."/>
            <person name="Sack B.R."/>
            <person name="Qadri F."/>
            <person name="Myers L.L."/>
            <person name="Chung G.-T."/>
            <person name="Escheverria P."/>
            <person name="Fraser C.M."/>
            <person name="Sadzewicz L."/>
            <person name="Shefchek K.A."/>
            <person name="Tallon L."/>
            <person name="Das S.P."/>
            <person name="Daugherty S."/>
            <person name="Mongodin E.F."/>
        </authorList>
    </citation>
    <scope>NUCLEOTIDE SEQUENCE [LARGE SCALE GENOMIC DNA]</scope>
    <source>
        <strain evidence="2 3">2-F-2 #4</strain>
    </source>
</reference>
<dbReference type="AlphaFoldDB" id="A0A015ZK60"/>